<dbReference type="PROSITE" id="PS00018">
    <property type="entry name" value="EF_HAND_1"/>
    <property type="match status" value="1"/>
</dbReference>
<gene>
    <name evidence="6" type="ORF">SPIL2461_LOCUS16014</name>
</gene>
<feature type="region of interest" description="Disordered" evidence="4">
    <location>
        <begin position="328"/>
        <end position="347"/>
    </location>
</feature>
<dbReference type="GO" id="GO:0006508">
    <property type="term" value="P:proteolysis"/>
    <property type="evidence" value="ECO:0007669"/>
    <property type="project" value="InterPro"/>
</dbReference>
<reference evidence="6" key="1">
    <citation type="submission" date="2021-02" db="EMBL/GenBank/DDBJ databases">
        <authorList>
            <person name="Dougan E. K."/>
            <person name="Rhodes N."/>
            <person name="Thang M."/>
            <person name="Chan C."/>
        </authorList>
    </citation>
    <scope>NUCLEOTIDE SEQUENCE</scope>
</reference>
<dbReference type="InterPro" id="IPR013128">
    <property type="entry name" value="Peptidase_C1A"/>
</dbReference>
<sequence length="428" mass="47843">MGAGPSYKVGPEDVMGKLVPILIDAARQGTKKYVVDGKKFAPFGMVPHQVQPTKVSTFQASGDGDDPPEKVDLRHYMSPVEDQSQTNSCCANAVAGAYEYINVREAKRRGDTTADISRMFIYYVGRKKDQMTFHEDTSISPKDEGMTLGGAISALQVKGACLEKNWPFELSRVNATPSPDCFNEAVRYKVAESKEVPVDLDSMRECLAEGHPIVFGLKLTAQFFRPLPGGGIKTPDPSDPQSSEHGLHAMLIVGYNDRQECFIIRNSWGTSWGDRGYAYVPYDYICNSNFNFLGQYAIMGLTDSDFTPDPDDGQDYNYQGDGDESVEFEEVEDDEDDDDVPDDFDPAEQFDQRNEAERVFRMFEGGDGRIDQKELFNCFICNGIFVMPAQIPKILADHDLDNTGTLEFEEFYNLMQTVQGRKGHFCGF</sequence>
<organism evidence="6 7">
    <name type="scientific">Symbiodinium pilosum</name>
    <name type="common">Dinoflagellate</name>
    <dbReference type="NCBI Taxonomy" id="2952"/>
    <lineage>
        <taxon>Eukaryota</taxon>
        <taxon>Sar</taxon>
        <taxon>Alveolata</taxon>
        <taxon>Dinophyceae</taxon>
        <taxon>Suessiales</taxon>
        <taxon>Symbiodiniaceae</taxon>
        <taxon>Symbiodinium</taxon>
    </lineage>
</organism>
<dbReference type="PROSITE" id="PS00639">
    <property type="entry name" value="THIOL_PROTEASE_HIS"/>
    <property type="match status" value="1"/>
</dbReference>
<dbReference type="InterPro" id="IPR002048">
    <property type="entry name" value="EF_hand_dom"/>
</dbReference>
<dbReference type="InterPro" id="IPR025660">
    <property type="entry name" value="Pept_his_AS"/>
</dbReference>
<dbReference type="InterPro" id="IPR011992">
    <property type="entry name" value="EF-hand-dom_pair"/>
</dbReference>
<proteinExistence type="inferred from homology"/>
<dbReference type="InterPro" id="IPR038765">
    <property type="entry name" value="Papain-like_cys_pep_sf"/>
</dbReference>
<dbReference type="GO" id="GO:0005509">
    <property type="term" value="F:calcium ion binding"/>
    <property type="evidence" value="ECO:0007669"/>
    <property type="project" value="InterPro"/>
</dbReference>
<dbReference type="GO" id="GO:0008234">
    <property type="term" value="F:cysteine-type peptidase activity"/>
    <property type="evidence" value="ECO:0007669"/>
    <property type="project" value="InterPro"/>
</dbReference>
<comment type="caution">
    <text evidence="6">The sequence shown here is derived from an EMBL/GenBank/DDBJ whole genome shotgun (WGS) entry which is preliminary data.</text>
</comment>
<dbReference type="PROSITE" id="PS50222">
    <property type="entry name" value="EF_HAND_2"/>
    <property type="match status" value="1"/>
</dbReference>
<dbReference type="AlphaFoldDB" id="A0A812V418"/>
<protein>
    <recommendedName>
        <fullName evidence="5">EF-hand domain-containing protein</fullName>
    </recommendedName>
</protein>
<dbReference type="CDD" id="cd02619">
    <property type="entry name" value="Peptidase_C1"/>
    <property type="match status" value="1"/>
</dbReference>
<keyword evidence="2" id="KW-0106">Calcium</keyword>
<dbReference type="InterPro" id="IPR000668">
    <property type="entry name" value="Peptidase_C1A_C"/>
</dbReference>
<accession>A0A812V418</accession>
<comment type="similarity">
    <text evidence="1">Belongs to the peptidase C1 family.</text>
</comment>
<name>A0A812V418_SYMPI</name>
<keyword evidence="3" id="KW-0865">Zymogen</keyword>
<evidence type="ECO:0000256" key="2">
    <source>
        <dbReference type="ARBA" id="ARBA00022837"/>
    </source>
</evidence>
<dbReference type="SMART" id="SM00645">
    <property type="entry name" value="Pept_C1"/>
    <property type="match status" value="1"/>
</dbReference>
<evidence type="ECO:0000259" key="5">
    <source>
        <dbReference type="PROSITE" id="PS50222"/>
    </source>
</evidence>
<dbReference type="Pfam" id="PF00112">
    <property type="entry name" value="Peptidase_C1"/>
    <property type="match status" value="1"/>
</dbReference>
<evidence type="ECO:0000256" key="1">
    <source>
        <dbReference type="ARBA" id="ARBA00008455"/>
    </source>
</evidence>
<keyword evidence="7" id="KW-1185">Reference proteome</keyword>
<dbReference type="InterPro" id="IPR018247">
    <property type="entry name" value="EF_Hand_1_Ca_BS"/>
</dbReference>
<evidence type="ECO:0000256" key="3">
    <source>
        <dbReference type="ARBA" id="ARBA00023145"/>
    </source>
</evidence>
<dbReference type="SUPFAM" id="SSF47473">
    <property type="entry name" value="EF-hand"/>
    <property type="match status" value="1"/>
</dbReference>
<evidence type="ECO:0000256" key="4">
    <source>
        <dbReference type="SAM" id="MobiDB-lite"/>
    </source>
</evidence>
<dbReference type="Gene3D" id="3.90.70.10">
    <property type="entry name" value="Cysteine proteinases"/>
    <property type="match status" value="1"/>
</dbReference>
<dbReference type="CDD" id="cd00051">
    <property type="entry name" value="EFh"/>
    <property type="match status" value="1"/>
</dbReference>
<evidence type="ECO:0000313" key="6">
    <source>
        <dbReference type="EMBL" id="CAE7604839.1"/>
    </source>
</evidence>
<feature type="domain" description="EF-hand" evidence="5">
    <location>
        <begin position="386"/>
        <end position="421"/>
    </location>
</feature>
<dbReference type="SUPFAM" id="SSF54001">
    <property type="entry name" value="Cysteine proteinases"/>
    <property type="match status" value="1"/>
</dbReference>
<evidence type="ECO:0000313" key="7">
    <source>
        <dbReference type="Proteomes" id="UP000649617"/>
    </source>
</evidence>
<dbReference type="Proteomes" id="UP000649617">
    <property type="component" value="Unassembled WGS sequence"/>
</dbReference>
<dbReference type="EMBL" id="CAJNIZ010040591">
    <property type="protein sequence ID" value="CAE7604839.1"/>
    <property type="molecule type" value="Genomic_DNA"/>
</dbReference>
<dbReference type="OrthoDB" id="640249at2759"/>
<dbReference type="Gene3D" id="1.10.238.10">
    <property type="entry name" value="EF-hand"/>
    <property type="match status" value="1"/>
</dbReference>
<dbReference type="PANTHER" id="PTHR12411">
    <property type="entry name" value="CYSTEINE PROTEASE FAMILY C1-RELATED"/>
    <property type="match status" value="1"/>
</dbReference>